<keyword evidence="1" id="KW-0812">Transmembrane</keyword>
<evidence type="ECO:0000256" key="1">
    <source>
        <dbReference type="SAM" id="Phobius"/>
    </source>
</evidence>
<evidence type="ECO:0000313" key="3">
    <source>
        <dbReference type="Proteomes" id="UP000184278"/>
    </source>
</evidence>
<feature type="transmembrane region" description="Helical" evidence="1">
    <location>
        <begin position="32"/>
        <end position="55"/>
    </location>
</feature>
<dbReference type="STRING" id="1121131.SAMN02745229_02557"/>
<dbReference type="Pfam" id="PF13306">
    <property type="entry name" value="LRR_5"/>
    <property type="match status" value="1"/>
</dbReference>
<dbReference type="RefSeq" id="WP_073388348.1">
    <property type="nucleotide sequence ID" value="NZ_FQXK01000021.1"/>
</dbReference>
<proteinExistence type="predicted"/>
<reference evidence="3" key="1">
    <citation type="submission" date="2016-11" db="EMBL/GenBank/DDBJ databases">
        <authorList>
            <person name="Varghese N."/>
            <person name="Submissions S."/>
        </authorList>
    </citation>
    <scope>NUCLEOTIDE SEQUENCE [LARGE SCALE GENOMIC DNA]</scope>
    <source>
        <strain evidence="3">DSM 3071</strain>
    </source>
</reference>
<dbReference type="Proteomes" id="UP000184278">
    <property type="component" value="Unassembled WGS sequence"/>
</dbReference>
<evidence type="ECO:0000313" key="2">
    <source>
        <dbReference type="EMBL" id="SHI26333.1"/>
    </source>
</evidence>
<dbReference type="InterPro" id="IPR026906">
    <property type="entry name" value="LRR_5"/>
</dbReference>
<keyword evidence="1" id="KW-1133">Transmembrane helix</keyword>
<sequence>MLYKIKFKIMSMVNKMRKIVWKHYGKQPQKRIFKFFAMLIAIIILAISIDVNWLWVGDYRILIPFDFKTVHLEDYRGDESMVIPSQIGPFTVNHVNFSIFRENENITSLYIPSDFDPEVLIGIEECVNLKRIEFEKGTTVLSIQVFDCDNLEEVIIPEGVIELNGCFRRCASLEDIKFPSTLKKAKKRDFENSNIYDLHKNEKYYVVGDGVLLFYNGDYNQEIVIPIGIKCFDDYIPKDEIIPRNVYIPDTISILRTQVSDADIFYFGDGEIENLDLNCLSEGIKGTIVAPANSYVEQYCKENGYNFRVMTDEEEKEWREKTEAAASEITYQEN</sequence>
<accession>A0A1M5ZQV8</accession>
<dbReference type="OrthoDB" id="1814867at2"/>
<name>A0A1M5ZQV8_BUTFI</name>
<keyword evidence="3" id="KW-1185">Reference proteome</keyword>
<gene>
    <name evidence="2" type="ORF">SAMN02745229_02557</name>
</gene>
<dbReference type="InterPro" id="IPR032675">
    <property type="entry name" value="LRR_dom_sf"/>
</dbReference>
<keyword evidence="1" id="KW-0472">Membrane</keyword>
<dbReference type="EMBL" id="FQXK01000021">
    <property type="protein sequence ID" value="SHI26333.1"/>
    <property type="molecule type" value="Genomic_DNA"/>
</dbReference>
<dbReference type="GeneID" id="89507847"/>
<organism evidence="2 3">
    <name type="scientific">Butyrivibrio fibrisolvens DSM 3071</name>
    <dbReference type="NCBI Taxonomy" id="1121131"/>
    <lineage>
        <taxon>Bacteria</taxon>
        <taxon>Bacillati</taxon>
        <taxon>Bacillota</taxon>
        <taxon>Clostridia</taxon>
        <taxon>Lachnospirales</taxon>
        <taxon>Lachnospiraceae</taxon>
        <taxon>Butyrivibrio</taxon>
    </lineage>
</organism>
<protein>
    <submittedName>
        <fullName evidence="2">Leucine rich repeat-containing protein</fullName>
    </submittedName>
</protein>
<dbReference type="AlphaFoldDB" id="A0A1M5ZQV8"/>
<dbReference type="Gene3D" id="3.80.10.10">
    <property type="entry name" value="Ribonuclease Inhibitor"/>
    <property type="match status" value="1"/>
</dbReference>